<keyword evidence="3" id="KW-1185">Reference proteome</keyword>
<dbReference type="InterPro" id="IPR006440">
    <property type="entry name" value="Doc"/>
</dbReference>
<accession>A0A1Y6B873</accession>
<gene>
    <name evidence="2" type="ORF">SAMN05428998_101209</name>
</gene>
<organism evidence="2 3">
    <name type="scientific">Tistlia consotensis USBA 355</name>
    <dbReference type="NCBI Taxonomy" id="560819"/>
    <lineage>
        <taxon>Bacteria</taxon>
        <taxon>Pseudomonadati</taxon>
        <taxon>Pseudomonadota</taxon>
        <taxon>Alphaproteobacteria</taxon>
        <taxon>Rhodospirillales</taxon>
        <taxon>Rhodovibrionaceae</taxon>
        <taxon>Tistlia</taxon>
    </lineage>
</organism>
<dbReference type="PANTHER" id="PTHR39426">
    <property type="entry name" value="HOMOLOGY TO DEATH-ON-CURING PROTEIN OF PHAGE P1"/>
    <property type="match status" value="1"/>
</dbReference>
<dbReference type="STRING" id="560819.SAMN05428998_101209"/>
<evidence type="ECO:0000313" key="3">
    <source>
        <dbReference type="Proteomes" id="UP000192917"/>
    </source>
</evidence>
<dbReference type="AlphaFoldDB" id="A0A1Y6B873"/>
<protein>
    <submittedName>
        <fullName evidence="2">Death on curing protein</fullName>
    </submittedName>
</protein>
<dbReference type="InterPro" id="IPR003812">
    <property type="entry name" value="Fido"/>
</dbReference>
<dbReference type="PROSITE" id="PS51459">
    <property type="entry name" value="FIDO"/>
    <property type="match status" value="1"/>
</dbReference>
<dbReference type="EMBL" id="FWZX01000001">
    <property type="protein sequence ID" value="SME89425.1"/>
    <property type="molecule type" value="Genomic_DNA"/>
</dbReference>
<proteinExistence type="predicted"/>
<name>A0A1Y6B873_9PROT</name>
<feature type="domain" description="Fido" evidence="1">
    <location>
        <begin position="6"/>
        <end position="122"/>
    </location>
</feature>
<sequence length="139" mass="14968">MTWRWLSRALVETIHSEQIDEHVGAQGLRDADALEAALARPRNKAAYGTPGVFELAAAYAFGLARNHPFVDGNKRSAAVAMELFLELHGQELTASDAHLVVAIRDLAAGDLTEDQLALWLSDSCVARRAPPLHGATSSP</sequence>
<dbReference type="NCBIfam" id="TIGR01550">
    <property type="entry name" value="DOC_P1"/>
    <property type="match status" value="1"/>
</dbReference>
<dbReference type="SUPFAM" id="SSF140931">
    <property type="entry name" value="Fic-like"/>
    <property type="match status" value="1"/>
</dbReference>
<evidence type="ECO:0000259" key="1">
    <source>
        <dbReference type="PROSITE" id="PS51459"/>
    </source>
</evidence>
<evidence type="ECO:0000313" key="2">
    <source>
        <dbReference type="EMBL" id="SME89425.1"/>
    </source>
</evidence>
<dbReference type="Pfam" id="PF02661">
    <property type="entry name" value="Fic"/>
    <property type="match status" value="1"/>
</dbReference>
<dbReference type="Proteomes" id="UP000192917">
    <property type="component" value="Unassembled WGS sequence"/>
</dbReference>
<dbReference type="InterPro" id="IPR053737">
    <property type="entry name" value="Type_II_TA_Toxin"/>
</dbReference>
<dbReference type="GO" id="GO:0016301">
    <property type="term" value="F:kinase activity"/>
    <property type="evidence" value="ECO:0007669"/>
    <property type="project" value="InterPro"/>
</dbReference>
<dbReference type="PIRSF" id="PIRSF018297">
    <property type="entry name" value="Doc"/>
    <property type="match status" value="1"/>
</dbReference>
<reference evidence="2 3" key="1">
    <citation type="submission" date="2017-04" db="EMBL/GenBank/DDBJ databases">
        <authorList>
            <person name="Afonso C.L."/>
            <person name="Miller P.J."/>
            <person name="Scott M.A."/>
            <person name="Spackman E."/>
            <person name="Goraichik I."/>
            <person name="Dimitrov K.M."/>
            <person name="Suarez D.L."/>
            <person name="Swayne D.E."/>
        </authorList>
    </citation>
    <scope>NUCLEOTIDE SEQUENCE [LARGE SCALE GENOMIC DNA]</scope>
    <source>
        <strain evidence="2 3">USBA 355</strain>
    </source>
</reference>
<dbReference type="Gene3D" id="1.20.120.1870">
    <property type="entry name" value="Fic/DOC protein, Fido domain"/>
    <property type="match status" value="1"/>
</dbReference>
<dbReference type="PANTHER" id="PTHR39426:SF1">
    <property type="entry name" value="HOMOLOGY TO DEATH-ON-CURING PROTEIN OF PHAGE P1"/>
    <property type="match status" value="1"/>
</dbReference>
<dbReference type="InterPro" id="IPR036597">
    <property type="entry name" value="Fido-like_dom_sf"/>
</dbReference>
<dbReference type="RefSeq" id="WP_085120567.1">
    <property type="nucleotide sequence ID" value="NZ_FWZX01000001.1"/>
</dbReference>